<name>A0ABT3GIE7_9BACT</name>
<dbReference type="RefSeq" id="WP_264487408.1">
    <property type="nucleotide sequence ID" value="NZ_JAPDDT010000004.1"/>
</dbReference>
<evidence type="ECO:0000313" key="1">
    <source>
        <dbReference type="EMBL" id="MCW1923303.1"/>
    </source>
</evidence>
<evidence type="ECO:0000313" key="2">
    <source>
        <dbReference type="Proteomes" id="UP001320876"/>
    </source>
</evidence>
<reference evidence="1 2" key="1">
    <citation type="submission" date="2022-10" db="EMBL/GenBank/DDBJ databases">
        <title>Luteolibacter arcticus strain CCTCC AB 2014275, whole genome shotgun sequencing project.</title>
        <authorList>
            <person name="Zhao G."/>
            <person name="Shen L."/>
        </authorList>
    </citation>
    <scope>NUCLEOTIDE SEQUENCE [LARGE SCALE GENOMIC DNA]</scope>
    <source>
        <strain evidence="1 2">CCTCC AB 2014275</strain>
    </source>
</reference>
<dbReference type="Proteomes" id="UP001320876">
    <property type="component" value="Unassembled WGS sequence"/>
</dbReference>
<dbReference type="EMBL" id="JAPDDT010000004">
    <property type="protein sequence ID" value="MCW1923303.1"/>
    <property type="molecule type" value="Genomic_DNA"/>
</dbReference>
<sequence length="174" mass="18761">MIPASPGVEMDFKSEYGGSTLKEALINAGAPIAGSDTLRYDSKSIALAVDGNKATIRYIQTLVADFYSRPPVQRDGEEVSRQLIGKTAELSDVDFPSDMKLGTIRFEADHVAVGFDAKGGRSADLRWAVSSKGDIFIRHSDGRLLLNGNLNAPGSLVFTLAKQTKAYDIALQPR</sequence>
<accession>A0ABT3GIE7</accession>
<protein>
    <recommendedName>
        <fullName evidence="3">DUF2092 domain-containing protein</fullName>
    </recommendedName>
</protein>
<proteinExistence type="predicted"/>
<gene>
    <name evidence="1" type="ORF">OKA05_12125</name>
</gene>
<evidence type="ECO:0008006" key="3">
    <source>
        <dbReference type="Google" id="ProtNLM"/>
    </source>
</evidence>
<organism evidence="1 2">
    <name type="scientific">Luteolibacter arcticus</name>
    <dbReference type="NCBI Taxonomy" id="1581411"/>
    <lineage>
        <taxon>Bacteria</taxon>
        <taxon>Pseudomonadati</taxon>
        <taxon>Verrucomicrobiota</taxon>
        <taxon>Verrucomicrobiia</taxon>
        <taxon>Verrucomicrobiales</taxon>
        <taxon>Verrucomicrobiaceae</taxon>
        <taxon>Luteolibacter</taxon>
    </lineage>
</organism>
<comment type="caution">
    <text evidence="1">The sequence shown here is derived from an EMBL/GenBank/DDBJ whole genome shotgun (WGS) entry which is preliminary data.</text>
</comment>
<keyword evidence="2" id="KW-1185">Reference proteome</keyword>